<dbReference type="Gene3D" id="3.50.50.60">
    <property type="entry name" value="FAD/NAD(P)-binding domain"/>
    <property type="match status" value="1"/>
</dbReference>
<dbReference type="Pfam" id="PF07156">
    <property type="entry name" value="Prenylcys_lyase"/>
    <property type="match status" value="1"/>
</dbReference>
<dbReference type="GeneID" id="102805603"/>
<keyword evidence="6" id="KW-0560">Oxidoreductase</keyword>
<evidence type="ECO:0000256" key="5">
    <source>
        <dbReference type="ARBA" id="ARBA00022827"/>
    </source>
</evidence>
<dbReference type="PANTHER" id="PTHR15944">
    <property type="entry name" value="FARNESYLCYSTEINE LYASE"/>
    <property type="match status" value="1"/>
</dbReference>
<dbReference type="Proteomes" id="UP000694865">
    <property type="component" value="Unplaced"/>
</dbReference>
<protein>
    <submittedName>
        <fullName evidence="10">Uncharacterized protein LOC102805603</fullName>
    </submittedName>
</protein>
<dbReference type="RefSeq" id="XP_006824852.1">
    <property type="nucleotide sequence ID" value="XM_006824789.1"/>
</dbReference>
<evidence type="ECO:0000256" key="2">
    <source>
        <dbReference type="ARBA" id="ARBA00009967"/>
    </source>
</evidence>
<dbReference type="PANTHER" id="PTHR15944:SF0">
    <property type="entry name" value="PRENYLCYSTEINE LYASE DOMAIN-CONTAINING PROTEIN"/>
    <property type="match status" value="1"/>
</dbReference>
<dbReference type="SUPFAM" id="SSF51905">
    <property type="entry name" value="FAD/NAD(P)-binding domain"/>
    <property type="match status" value="1"/>
</dbReference>
<proteinExistence type="inferred from homology"/>
<dbReference type="InterPro" id="IPR010795">
    <property type="entry name" value="Prenylcys_lyase"/>
</dbReference>
<evidence type="ECO:0000256" key="6">
    <source>
        <dbReference type="ARBA" id="ARBA00023002"/>
    </source>
</evidence>
<evidence type="ECO:0000256" key="1">
    <source>
        <dbReference type="ARBA" id="ARBA00001974"/>
    </source>
</evidence>
<comment type="similarity">
    <text evidence="2">Belongs to the prenylcysteine oxidase family.</text>
</comment>
<organism evidence="9 10">
    <name type="scientific">Saccoglossus kowalevskii</name>
    <name type="common">Acorn worm</name>
    <dbReference type="NCBI Taxonomy" id="10224"/>
    <lineage>
        <taxon>Eukaryota</taxon>
        <taxon>Metazoa</taxon>
        <taxon>Hemichordata</taxon>
        <taxon>Enteropneusta</taxon>
        <taxon>Harrimaniidae</taxon>
        <taxon>Saccoglossus</taxon>
    </lineage>
</organism>
<keyword evidence="3" id="KW-0285">Flavoprotein</keyword>
<evidence type="ECO:0000256" key="3">
    <source>
        <dbReference type="ARBA" id="ARBA00022630"/>
    </source>
</evidence>
<evidence type="ECO:0000313" key="10">
    <source>
        <dbReference type="RefSeq" id="XP_006824852.1"/>
    </source>
</evidence>
<sequence length="489" mass="54992">MENPQSLQPEESVSTSALKVAMCETDEDDDAELDTMTDTIRIVDLDIINEQIAETAVQKMYKRFDHLCGRVYDVTIDGTVFNIGAYAWTGYQRYIIQLAKEMELETTGEELEGEPVFVSPFGFTTWTGQNLVDTGKLQIAYNDSMQIIEKEALDFASRMVNNYNQRGNETFSSMAEYLSYGDLMTWPQLSSREYYTNKGIELEFQDLAMAPQANLISNNGMESHVFSMQLSLTTSMGKGATCSRGKLAACTLVIGVSTADLQLNATVHNIKQIDRKLEISYNVNGIQHTIHSDYVVIAAPLEKTGIHFENFELPIDPPARQWHESYSYIIIADGMNPNFFNVSAEWDEPNFVTGSPSFPEVGEFLYCYLSAIINGSKYYSLATGYDVTEQLDLLLINPKLKFVHHWEYSHAVLKPQNPDQYQEILLAPSLYNIGAVEGLMSQMEGSIILARDIALLIANTHNISNVLISSMTTLMSHKTFGSKWIKLPY</sequence>
<reference evidence="10" key="1">
    <citation type="submission" date="2025-08" db="UniProtKB">
        <authorList>
            <consortium name="RefSeq"/>
        </authorList>
    </citation>
    <scope>IDENTIFICATION</scope>
    <source>
        <tissue evidence="10">Testes</tissue>
    </source>
</reference>
<dbReference type="InterPro" id="IPR017046">
    <property type="entry name" value="Prenylcysteine_Oxase1"/>
</dbReference>
<dbReference type="InterPro" id="IPR036188">
    <property type="entry name" value="FAD/NAD-bd_sf"/>
</dbReference>
<keyword evidence="7" id="KW-0325">Glycoprotein</keyword>
<keyword evidence="9" id="KW-1185">Reference proteome</keyword>
<evidence type="ECO:0000259" key="8">
    <source>
        <dbReference type="Pfam" id="PF07156"/>
    </source>
</evidence>
<name>A0ABM0MXW1_SACKO</name>
<comment type="cofactor">
    <cofactor evidence="1">
        <name>FAD</name>
        <dbReference type="ChEBI" id="CHEBI:57692"/>
    </cofactor>
</comment>
<feature type="domain" description="Prenylcysteine lyase" evidence="8">
    <location>
        <begin position="162"/>
        <end position="345"/>
    </location>
</feature>
<gene>
    <name evidence="10" type="primary">LOC102805603</name>
</gene>
<accession>A0ABM0MXW1</accession>
<evidence type="ECO:0000256" key="4">
    <source>
        <dbReference type="ARBA" id="ARBA00022729"/>
    </source>
</evidence>
<keyword evidence="4" id="KW-0732">Signal</keyword>
<evidence type="ECO:0000256" key="7">
    <source>
        <dbReference type="ARBA" id="ARBA00023180"/>
    </source>
</evidence>
<keyword evidence="5" id="KW-0274">FAD</keyword>
<evidence type="ECO:0000313" key="9">
    <source>
        <dbReference type="Proteomes" id="UP000694865"/>
    </source>
</evidence>